<protein>
    <submittedName>
        <fullName evidence="1">RHEB isoform 3</fullName>
    </submittedName>
</protein>
<organism evidence="1 2">
    <name type="scientific">Pan troglodytes</name>
    <name type="common">Chimpanzee</name>
    <dbReference type="NCBI Taxonomy" id="9598"/>
    <lineage>
        <taxon>Eukaryota</taxon>
        <taxon>Metazoa</taxon>
        <taxon>Chordata</taxon>
        <taxon>Craniata</taxon>
        <taxon>Vertebrata</taxon>
        <taxon>Euteleostomi</taxon>
        <taxon>Mammalia</taxon>
        <taxon>Eutheria</taxon>
        <taxon>Euarchontoglires</taxon>
        <taxon>Primates</taxon>
        <taxon>Haplorrhini</taxon>
        <taxon>Catarrhini</taxon>
        <taxon>Hominidae</taxon>
        <taxon>Pan</taxon>
    </lineage>
</organism>
<accession>A0A2J8JZJ2</accession>
<sequence length="47" mass="5257">MPQSKSRKIAILGYRSVGSSSQDLRTCCQWWYSSAGRTGVSPWAHLI</sequence>
<dbReference type="AlphaFoldDB" id="A0A2J8JZJ2"/>
<reference evidence="1 2" key="1">
    <citation type="submission" date="2017-12" db="EMBL/GenBank/DDBJ databases">
        <title>High-resolution comparative analysis of great ape genomes.</title>
        <authorList>
            <person name="Pollen A."/>
            <person name="Hastie A."/>
            <person name="Hormozdiari F."/>
            <person name="Dougherty M."/>
            <person name="Liu R."/>
            <person name="Chaisson M."/>
            <person name="Hoppe E."/>
            <person name="Hill C."/>
            <person name="Pang A."/>
            <person name="Hillier L."/>
            <person name="Baker C."/>
            <person name="Armstrong J."/>
            <person name="Shendure J."/>
            <person name="Paten B."/>
            <person name="Wilson R."/>
            <person name="Chao H."/>
            <person name="Schneider V."/>
            <person name="Ventura M."/>
            <person name="Kronenberg Z."/>
            <person name="Murali S."/>
            <person name="Gordon D."/>
            <person name="Cantsilieris S."/>
            <person name="Munson K."/>
            <person name="Nelson B."/>
            <person name="Raja A."/>
            <person name="Underwood J."/>
            <person name="Diekhans M."/>
            <person name="Fiddes I."/>
            <person name="Haussler D."/>
            <person name="Eichler E."/>
        </authorList>
    </citation>
    <scope>NUCLEOTIDE SEQUENCE [LARGE SCALE GENOMIC DNA]</scope>
    <source>
        <strain evidence="1">Yerkes chimp pedigree #C0471</strain>
    </source>
</reference>
<comment type="caution">
    <text evidence="1">The sequence shown here is derived from an EMBL/GenBank/DDBJ whole genome shotgun (WGS) entry which is preliminary data.</text>
</comment>
<gene>
    <name evidence="1" type="ORF">CK820_G0042963</name>
</gene>
<evidence type="ECO:0000313" key="2">
    <source>
        <dbReference type="Proteomes" id="UP000236370"/>
    </source>
</evidence>
<evidence type="ECO:0000313" key="1">
    <source>
        <dbReference type="EMBL" id="PNI28152.1"/>
    </source>
</evidence>
<dbReference type="Proteomes" id="UP000236370">
    <property type="component" value="Unassembled WGS sequence"/>
</dbReference>
<proteinExistence type="predicted"/>
<dbReference type="STRING" id="9598.ENSPTRP00000069096"/>
<dbReference type="EMBL" id="NBAG03000407">
    <property type="protein sequence ID" value="PNI28152.1"/>
    <property type="molecule type" value="Genomic_DNA"/>
</dbReference>
<name>A0A2J8JZJ2_PANTR</name>